<proteinExistence type="predicted"/>
<reference evidence="1 2" key="1">
    <citation type="submission" date="2017-06" db="EMBL/GenBank/DDBJ databases">
        <title>A platform for efficient transgenesis in Macrostomum lignano, a flatworm model organism for stem cell research.</title>
        <authorList>
            <person name="Berezikov E."/>
        </authorList>
    </citation>
    <scope>NUCLEOTIDE SEQUENCE [LARGE SCALE GENOMIC DNA]</scope>
    <source>
        <strain evidence="1">DV1</strain>
        <tissue evidence="1">Whole organism</tissue>
    </source>
</reference>
<gene>
    <name evidence="1" type="ORF">BOX15_Mlig019984g1</name>
</gene>
<evidence type="ECO:0000313" key="1">
    <source>
        <dbReference type="EMBL" id="PAA72754.1"/>
    </source>
</evidence>
<organism evidence="1 2">
    <name type="scientific">Macrostomum lignano</name>
    <dbReference type="NCBI Taxonomy" id="282301"/>
    <lineage>
        <taxon>Eukaryota</taxon>
        <taxon>Metazoa</taxon>
        <taxon>Spiralia</taxon>
        <taxon>Lophotrochozoa</taxon>
        <taxon>Platyhelminthes</taxon>
        <taxon>Rhabditophora</taxon>
        <taxon>Macrostomorpha</taxon>
        <taxon>Macrostomida</taxon>
        <taxon>Macrostomidae</taxon>
        <taxon>Macrostomum</taxon>
    </lineage>
</organism>
<sequence length="66" mass="7192">DVAENAAEVEGTVPVGYQIWTISRALEKRLKIAGTDADIPLGSCKKARVCHWLTSIRTKLMLVGPN</sequence>
<accession>A0A267FHR8</accession>
<feature type="non-terminal residue" evidence="1">
    <location>
        <position position="1"/>
    </location>
</feature>
<protein>
    <submittedName>
        <fullName evidence="1">Uncharacterized protein</fullName>
    </submittedName>
</protein>
<name>A0A267FHR8_9PLAT</name>
<evidence type="ECO:0000313" key="2">
    <source>
        <dbReference type="Proteomes" id="UP000215902"/>
    </source>
</evidence>
<comment type="caution">
    <text evidence="1">The sequence shown here is derived from an EMBL/GenBank/DDBJ whole genome shotgun (WGS) entry which is preliminary data.</text>
</comment>
<keyword evidence="2" id="KW-1185">Reference proteome</keyword>
<dbReference type="AlphaFoldDB" id="A0A267FHR8"/>
<dbReference type="EMBL" id="NIVC01001062">
    <property type="protein sequence ID" value="PAA72754.1"/>
    <property type="molecule type" value="Genomic_DNA"/>
</dbReference>
<dbReference type="Proteomes" id="UP000215902">
    <property type="component" value="Unassembled WGS sequence"/>
</dbReference>